<dbReference type="AlphaFoldDB" id="A0A1J4JMP3"/>
<evidence type="ECO:0000313" key="2">
    <source>
        <dbReference type="EMBL" id="OHS99703.1"/>
    </source>
</evidence>
<evidence type="ECO:0000313" key="3">
    <source>
        <dbReference type="Proteomes" id="UP000179807"/>
    </source>
</evidence>
<protein>
    <submittedName>
        <fullName evidence="2">Uncharacterized protein</fullName>
    </submittedName>
</protein>
<proteinExistence type="predicted"/>
<name>A0A1J4JMP3_9EUKA</name>
<feature type="region of interest" description="Disordered" evidence="1">
    <location>
        <begin position="91"/>
        <end position="116"/>
    </location>
</feature>
<dbReference type="VEuPathDB" id="TrichDB:TRFO_33828"/>
<feature type="compositionally biased region" description="Polar residues" evidence="1">
    <location>
        <begin position="192"/>
        <end position="208"/>
    </location>
</feature>
<accession>A0A1J4JMP3</accession>
<comment type="caution">
    <text evidence="2">The sequence shown here is derived from an EMBL/GenBank/DDBJ whole genome shotgun (WGS) entry which is preliminary data.</text>
</comment>
<reference evidence="2" key="1">
    <citation type="submission" date="2016-10" db="EMBL/GenBank/DDBJ databases">
        <authorList>
            <person name="Benchimol M."/>
            <person name="Almeida L.G."/>
            <person name="Vasconcelos A.T."/>
            <person name="Perreira-Neves A."/>
            <person name="Rosa I.A."/>
            <person name="Tasca T."/>
            <person name="Bogo M.R."/>
            <person name="de Souza W."/>
        </authorList>
    </citation>
    <scope>NUCLEOTIDE SEQUENCE [LARGE SCALE GENOMIC DNA]</scope>
    <source>
        <strain evidence="2">K</strain>
    </source>
</reference>
<dbReference type="RefSeq" id="XP_068352840.1">
    <property type="nucleotide sequence ID" value="XM_068509299.1"/>
</dbReference>
<dbReference type="GeneID" id="94844003"/>
<feature type="region of interest" description="Disordered" evidence="1">
    <location>
        <begin position="151"/>
        <end position="260"/>
    </location>
</feature>
<keyword evidence="3" id="KW-1185">Reference proteome</keyword>
<organism evidence="2 3">
    <name type="scientific">Tritrichomonas foetus</name>
    <dbReference type="NCBI Taxonomy" id="1144522"/>
    <lineage>
        <taxon>Eukaryota</taxon>
        <taxon>Metamonada</taxon>
        <taxon>Parabasalia</taxon>
        <taxon>Tritrichomonadida</taxon>
        <taxon>Tritrichomonadidae</taxon>
        <taxon>Tritrichomonas</taxon>
    </lineage>
</organism>
<feature type="compositionally biased region" description="Basic and acidic residues" evidence="1">
    <location>
        <begin position="227"/>
        <end position="260"/>
    </location>
</feature>
<feature type="compositionally biased region" description="Polar residues" evidence="1">
    <location>
        <begin position="92"/>
        <end position="108"/>
    </location>
</feature>
<gene>
    <name evidence="2" type="ORF">TRFO_33828</name>
</gene>
<evidence type="ECO:0000256" key="1">
    <source>
        <dbReference type="SAM" id="MobiDB-lite"/>
    </source>
</evidence>
<feature type="compositionally biased region" description="Low complexity" evidence="1">
    <location>
        <begin position="159"/>
        <end position="182"/>
    </location>
</feature>
<sequence length="416" mass="47375">MNQSPLSLIQQNQHVGLTINSNSHPNLEAVSQNIPQRNFLNNDSEDEKIFQTQIWGENYEEDEIEPIENPDTQELVDDVEIVDESDFDQIPLNDQNQTENNEIHNSTTENHDKEKEIHNETHSTEYIIQERTENGITIGRITQMNEPIIIQDDDDDSNEFNIDSSSSPNSPNHHSNNNSSDILSETDETLKNPPNNKTNENSENIIQDSNNSEKSSEIEEEIQTIDNKNKNGEKNSENTEKDSGNEEKESKNEENKKGKIDRTFLSSQDIQFLSDELTDSSFSDSEMKGKLLSARELLMKKELPQAECFENLETSAVVCQCSDFKIVKRGIKKFYSISATLKDATGQIKVIVESGFISKILQKSPGEWLLLSKEEKSEAYQKLEEYLFTLSPPIALIDRSESNDNERYLLTESSSL</sequence>
<dbReference type="EMBL" id="MLAK01000992">
    <property type="protein sequence ID" value="OHS99703.1"/>
    <property type="molecule type" value="Genomic_DNA"/>
</dbReference>
<dbReference type="Proteomes" id="UP000179807">
    <property type="component" value="Unassembled WGS sequence"/>
</dbReference>